<evidence type="ECO:0000313" key="2">
    <source>
        <dbReference type="Proteomes" id="UP000245790"/>
    </source>
</evidence>
<reference evidence="1 2" key="1">
    <citation type="submission" date="2018-05" db="EMBL/GenBank/DDBJ databases">
        <title>Genomic Encyclopedia of Type Strains, Phase IV (KMG-IV): sequencing the most valuable type-strain genomes for metagenomic binning, comparative biology and taxonomic classification.</title>
        <authorList>
            <person name="Goeker M."/>
        </authorList>
    </citation>
    <scope>NUCLEOTIDE SEQUENCE [LARGE SCALE GENOMIC DNA]</scope>
    <source>
        <strain evidence="1 2">DSM 25350</strain>
    </source>
</reference>
<gene>
    <name evidence="1" type="ORF">C8D97_103180</name>
</gene>
<dbReference type="OrthoDB" id="5758646at2"/>
<accession>A0A316FY64</accession>
<dbReference type="AlphaFoldDB" id="A0A316FY64"/>
<protein>
    <submittedName>
        <fullName evidence="1">Putative general porin</fullName>
    </submittedName>
</protein>
<comment type="caution">
    <text evidence="1">The sequence shown here is derived from an EMBL/GenBank/DDBJ whole genome shotgun (WGS) entry which is preliminary data.</text>
</comment>
<proteinExistence type="predicted"/>
<sequence length="275" mass="31806">MFKKAVLSFGFIISLNLSYAEDYQFFVDSNYKKLEADEYYSELFSLNGRYYFSKKQSLGPLSEFEYINKTSYLDVSYLSNLSEDTSDYGLSGDWFYSNFIIGATVTEGDLSSGYSSVRLGYLFSDNFKVQLERGGLDDDYDITSLTASYNHQINDTDYLGVTLYAEEQFDYKKLSTKYFTKLENDDYIALTLSYSKDDLIQSSKDYWSVGGEYFFSNYTSVSLGYDDHKSVSFGAEHYFNKNFGLRVNFQKRPIETFGEDEFDEEQLNISASLQF</sequence>
<name>A0A316FY64_9GAMM</name>
<dbReference type="RefSeq" id="WP_109762543.1">
    <property type="nucleotide sequence ID" value="NZ_QGGU01000003.1"/>
</dbReference>
<keyword evidence="2" id="KW-1185">Reference proteome</keyword>
<dbReference type="Pfam" id="PF16956">
    <property type="entry name" value="Porin_7"/>
    <property type="match status" value="1"/>
</dbReference>
<dbReference type="Proteomes" id="UP000245790">
    <property type="component" value="Unassembled WGS sequence"/>
</dbReference>
<dbReference type="InterPro" id="IPR031593">
    <property type="entry name" value="Porin_7"/>
</dbReference>
<organism evidence="1 2">
    <name type="scientific">Pleionea mediterranea</name>
    <dbReference type="NCBI Taxonomy" id="523701"/>
    <lineage>
        <taxon>Bacteria</taxon>
        <taxon>Pseudomonadati</taxon>
        <taxon>Pseudomonadota</taxon>
        <taxon>Gammaproteobacteria</taxon>
        <taxon>Oceanospirillales</taxon>
        <taxon>Pleioneaceae</taxon>
        <taxon>Pleionea</taxon>
    </lineage>
</organism>
<dbReference type="EMBL" id="QGGU01000003">
    <property type="protein sequence ID" value="PWK53353.1"/>
    <property type="molecule type" value="Genomic_DNA"/>
</dbReference>
<evidence type="ECO:0000313" key="1">
    <source>
        <dbReference type="EMBL" id="PWK53353.1"/>
    </source>
</evidence>